<dbReference type="STRING" id="454136.NIES2119_08090"/>
<comment type="caution">
    <text evidence="1">The sequence shown here is derived from an EMBL/GenBank/DDBJ whole genome shotgun (WGS) entry which is preliminary data.</text>
</comment>
<dbReference type="AlphaFoldDB" id="A0A1U7IP91"/>
<reference evidence="1 2" key="1">
    <citation type="submission" date="2016-11" db="EMBL/GenBank/DDBJ databases">
        <title>Draft Genome Sequences of Nine Cyanobacterial Strains from Diverse Habitats.</title>
        <authorList>
            <person name="Zhu T."/>
            <person name="Hou S."/>
            <person name="Lu X."/>
            <person name="Hess W.R."/>
        </authorList>
    </citation>
    <scope>NUCLEOTIDE SEQUENCE [LARGE SCALE GENOMIC DNA]</scope>
    <source>
        <strain evidence="1 2">IAM M-71</strain>
    </source>
</reference>
<proteinExistence type="predicted"/>
<dbReference type="EMBL" id="MRCE01000006">
    <property type="protein sequence ID" value="OKH39080.1"/>
    <property type="molecule type" value="Genomic_DNA"/>
</dbReference>
<evidence type="ECO:0000313" key="1">
    <source>
        <dbReference type="EMBL" id="OKH39080.1"/>
    </source>
</evidence>
<dbReference type="Proteomes" id="UP000185860">
    <property type="component" value="Unassembled WGS sequence"/>
</dbReference>
<accession>A0A1U7IP91</accession>
<organism evidence="1 2">
    <name type="scientific">[Phormidium ambiguum] IAM M-71</name>
    <dbReference type="NCBI Taxonomy" id="454136"/>
    <lineage>
        <taxon>Bacteria</taxon>
        <taxon>Bacillati</taxon>
        <taxon>Cyanobacteriota</taxon>
        <taxon>Cyanophyceae</taxon>
        <taxon>Oscillatoriophycideae</taxon>
        <taxon>Aerosakkonematales</taxon>
        <taxon>Aerosakkonemataceae</taxon>
        <taxon>Floridanema</taxon>
    </lineage>
</organism>
<dbReference type="RefSeq" id="WP_073592942.1">
    <property type="nucleotide sequence ID" value="NZ_MRCE01000006.1"/>
</dbReference>
<name>A0A1U7IP91_9CYAN</name>
<protein>
    <submittedName>
        <fullName evidence="1">Uncharacterized protein</fullName>
    </submittedName>
</protein>
<gene>
    <name evidence="1" type="ORF">NIES2119_08090</name>
</gene>
<sequence length="122" mass="14248">MPDIWINLGTILPKINEWEDFPLPSVTGSFIRITFLFAGGEGPQNTRSFLLLRRIWYVTTPPSVERAFKIWPSNYSNIIHNPIRQDFIDNGLTVCEYQAKVGFRYRHRGTIENAYQVMLEEL</sequence>
<evidence type="ECO:0000313" key="2">
    <source>
        <dbReference type="Proteomes" id="UP000185860"/>
    </source>
</evidence>